<dbReference type="OrthoDB" id="271433at2759"/>
<dbReference type="PANTHER" id="PTHR22966:SF61">
    <property type="entry name" value="2-AMINOETHANETHIOL DIOXYGENASE"/>
    <property type="match status" value="1"/>
</dbReference>
<dbReference type="GO" id="GO:0046872">
    <property type="term" value="F:metal ion binding"/>
    <property type="evidence" value="ECO:0007669"/>
    <property type="project" value="UniProtKB-KW"/>
</dbReference>
<dbReference type="CDD" id="cd20289">
    <property type="entry name" value="cupin_ADO"/>
    <property type="match status" value="1"/>
</dbReference>
<evidence type="ECO:0000256" key="2">
    <source>
        <dbReference type="ARBA" id="ARBA00023002"/>
    </source>
</evidence>
<dbReference type="InterPro" id="IPR012864">
    <property type="entry name" value="PCO/ADO"/>
</dbReference>
<dbReference type="EMBL" id="JADBJN010000002">
    <property type="protein sequence ID" value="KAG5677047.1"/>
    <property type="molecule type" value="Genomic_DNA"/>
</dbReference>
<comment type="caution">
    <text evidence="4">The sequence shown here is derived from an EMBL/GenBank/DDBJ whole genome shotgun (WGS) entry which is preliminary data.</text>
</comment>
<keyword evidence="2" id="KW-0560">Oxidoreductase</keyword>
<evidence type="ECO:0000313" key="5">
    <source>
        <dbReference type="Proteomes" id="UP001107558"/>
    </source>
</evidence>
<dbReference type="GO" id="GO:0005739">
    <property type="term" value="C:mitochondrion"/>
    <property type="evidence" value="ECO:0007669"/>
    <property type="project" value="TreeGrafter"/>
</dbReference>
<dbReference type="InterPro" id="IPR011051">
    <property type="entry name" value="RmlC_Cupin_sf"/>
</dbReference>
<keyword evidence="3" id="KW-0408">Iron</keyword>
<dbReference type="Gene3D" id="2.60.120.10">
    <property type="entry name" value="Jelly Rolls"/>
    <property type="match status" value="1"/>
</dbReference>
<keyword evidence="5" id="KW-1185">Reference proteome</keyword>
<accession>A0A9J6C4X7</accession>
<evidence type="ECO:0000313" key="4">
    <source>
        <dbReference type="EMBL" id="KAG5677047.1"/>
    </source>
</evidence>
<dbReference type="AlphaFoldDB" id="A0A9J6C4X7"/>
<organism evidence="4 5">
    <name type="scientific">Polypedilum vanderplanki</name>
    <name type="common">Sleeping chironomid midge</name>
    <dbReference type="NCBI Taxonomy" id="319348"/>
    <lineage>
        <taxon>Eukaryota</taxon>
        <taxon>Metazoa</taxon>
        <taxon>Ecdysozoa</taxon>
        <taxon>Arthropoda</taxon>
        <taxon>Hexapoda</taxon>
        <taxon>Insecta</taxon>
        <taxon>Pterygota</taxon>
        <taxon>Neoptera</taxon>
        <taxon>Endopterygota</taxon>
        <taxon>Diptera</taxon>
        <taxon>Nematocera</taxon>
        <taxon>Chironomoidea</taxon>
        <taxon>Chironomidae</taxon>
        <taxon>Chironominae</taxon>
        <taxon>Polypedilum</taxon>
        <taxon>Polypedilum</taxon>
    </lineage>
</organism>
<sequence>MSSVLAKIFNQAEITFSIRNSDAYKQNFMLLKKLVDSLVFSDLNLNPILFSKAAFQVKNKAPCTFINLYEKQNSTFSMSIFIMNGNYKMPLHDHPNMCGLLRVISGQIKVESYTRIKSDIEDEILVKAEEPKILDELSASAVLFPENSNFHEITALNEPAAFFDILAPPYSDYNDSMEPGSRHCSFYKKIMFENCGKSPILKLVKIDVPDHYYCDSVAYKQPDFMR</sequence>
<dbReference type="PANTHER" id="PTHR22966">
    <property type="entry name" value="2-AMINOETHANETHIOL DIOXYGENASE"/>
    <property type="match status" value="1"/>
</dbReference>
<dbReference type="Pfam" id="PF07847">
    <property type="entry name" value="PCO_ADO"/>
    <property type="match status" value="1"/>
</dbReference>
<protein>
    <recommendedName>
        <fullName evidence="6">2-aminoethanethiol dioxygenase</fullName>
    </recommendedName>
</protein>
<name>A0A9J6C4X7_POLVA</name>
<reference evidence="4" key="1">
    <citation type="submission" date="2021-03" db="EMBL/GenBank/DDBJ databases">
        <title>Chromosome level genome of the anhydrobiotic midge Polypedilum vanderplanki.</title>
        <authorList>
            <person name="Yoshida Y."/>
            <person name="Kikawada T."/>
            <person name="Gusev O."/>
        </authorList>
    </citation>
    <scope>NUCLEOTIDE SEQUENCE</scope>
    <source>
        <strain evidence="4">NIAS01</strain>
        <tissue evidence="4">Whole body or cell culture</tissue>
    </source>
</reference>
<dbReference type="Proteomes" id="UP001107558">
    <property type="component" value="Chromosome 2"/>
</dbReference>
<evidence type="ECO:0000256" key="3">
    <source>
        <dbReference type="ARBA" id="ARBA00023004"/>
    </source>
</evidence>
<keyword evidence="1" id="KW-0479">Metal-binding</keyword>
<evidence type="ECO:0000256" key="1">
    <source>
        <dbReference type="ARBA" id="ARBA00022723"/>
    </source>
</evidence>
<dbReference type="SUPFAM" id="SSF51182">
    <property type="entry name" value="RmlC-like cupins"/>
    <property type="match status" value="1"/>
</dbReference>
<proteinExistence type="predicted"/>
<dbReference type="InterPro" id="IPR014710">
    <property type="entry name" value="RmlC-like_jellyroll"/>
</dbReference>
<dbReference type="GO" id="GO:0016702">
    <property type="term" value="F:oxidoreductase activity, acting on single donors with incorporation of molecular oxygen, incorporation of two atoms of oxygen"/>
    <property type="evidence" value="ECO:0007669"/>
    <property type="project" value="InterPro"/>
</dbReference>
<evidence type="ECO:0008006" key="6">
    <source>
        <dbReference type="Google" id="ProtNLM"/>
    </source>
</evidence>
<gene>
    <name evidence="4" type="ORF">PVAND_006831</name>
</gene>